<organism evidence="2 3">
    <name type="scientific">Bombyx mandarina</name>
    <name type="common">Wild silk moth</name>
    <name type="synonym">Wild silkworm</name>
    <dbReference type="NCBI Taxonomy" id="7092"/>
    <lineage>
        <taxon>Eukaryota</taxon>
        <taxon>Metazoa</taxon>
        <taxon>Ecdysozoa</taxon>
        <taxon>Arthropoda</taxon>
        <taxon>Hexapoda</taxon>
        <taxon>Insecta</taxon>
        <taxon>Pterygota</taxon>
        <taxon>Neoptera</taxon>
        <taxon>Endopterygota</taxon>
        <taxon>Lepidoptera</taxon>
        <taxon>Glossata</taxon>
        <taxon>Ditrysia</taxon>
        <taxon>Bombycoidea</taxon>
        <taxon>Bombycidae</taxon>
        <taxon>Bombycinae</taxon>
        <taxon>Bombyx</taxon>
    </lineage>
</organism>
<evidence type="ECO:0000256" key="1">
    <source>
        <dbReference type="SAM" id="MobiDB-lite"/>
    </source>
</evidence>
<keyword evidence="2" id="KW-1185">Reference proteome</keyword>
<dbReference type="OrthoDB" id="10259720at2759"/>
<feature type="region of interest" description="Disordered" evidence="1">
    <location>
        <begin position="34"/>
        <end position="64"/>
    </location>
</feature>
<feature type="compositionally biased region" description="Low complexity" evidence="1">
    <location>
        <begin position="72"/>
        <end position="90"/>
    </location>
</feature>
<dbReference type="KEGG" id="bman:114250613"/>
<sequence length="156" mass="16762">MSKLNTISLCDKGTTGMRDLSHIHNDESQPSAQFQFGASTSQNKHTRSASIPAERIISEPTSVAKESRLEIEGSVLSSSSESSRSGVSVASGYTRRLSAFRTSLAPRLREPALVDEIPEQARRSTVSLRVVTLGMEDSVAAVAPSPSSTRSQKSLR</sequence>
<feature type="region of interest" description="Disordered" evidence="1">
    <location>
        <begin position="71"/>
        <end position="90"/>
    </location>
</feature>
<dbReference type="RefSeq" id="XP_028040363.1">
    <property type="nucleotide sequence ID" value="XM_028184562.1"/>
</dbReference>
<dbReference type="GeneID" id="114250613"/>
<gene>
    <name evidence="3" type="primary">LOC114250613</name>
</gene>
<feature type="compositionally biased region" description="Polar residues" evidence="1">
    <location>
        <begin position="34"/>
        <end position="43"/>
    </location>
</feature>
<protein>
    <submittedName>
        <fullName evidence="3">Uncharacterized protein LOC114250613</fullName>
    </submittedName>
</protein>
<proteinExistence type="predicted"/>
<evidence type="ECO:0000313" key="2">
    <source>
        <dbReference type="Proteomes" id="UP000504629"/>
    </source>
</evidence>
<dbReference type="Proteomes" id="UP000504629">
    <property type="component" value="Unplaced"/>
</dbReference>
<evidence type="ECO:0000313" key="3">
    <source>
        <dbReference type="RefSeq" id="XP_028040363.1"/>
    </source>
</evidence>
<accession>A0A6J2KFI8</accession>
<dbReference type="AlphaFoldDB" id="A0A6J2KFI8"/>
<name>A0A6J2KFI8_BOMMA</name>
<reference evidence="3" key="1">
    <citation type="submission" date="2025-08" db="UniProtKB">
        <authorList>
            <consortium name="RefSeq"/>
        </authorList>
    </citation>
    <scope>IDENTIFICATION</scope>
    <source>
        <tissue evidence="3">Silk gland</tissue>
    </source>
</reference>